<name>A0A2B7XA51_POLH7</name>
<organism evidence="7 8">
    <name type="scientific">Polytolypa hystricis (strain UAMH7299)</name>
    <dbReference type="NCBI Taxonomy" id="1447883"/>
    <lineage>
        <taxon>Eukaryota</taxon>
        <taxon>Fungi</taxon>
        <taxon>Dikarya</taxon>
        <taxon>Ascomycota</taxon>
        <taxon>Pezizomycotina</taxon>
        <taxon>Eurotiomycetes</taxon>
        <taxon>Eurotiomycetidae</taxon>
        <taxon>Onygenales</taxon>
        <taxon>Onygenales incertae sedis</taxon>
        <taxon>Polytolypa</taxon>
    </lineage>
</organism>
<gene>
    <name evidence="7" type="ORF">AJ80_07844</name>
</gene>
<evidence type="ECO:0000313" key="8">
    <source>
        <dbReference type="Proteomes" id="UP000224634"/>
    </source>
</evidence>
<evidence type="ECO:0000256" key="3">
    <source>
        <dbReference type="ARBA" id="ARBA00022670"/>
    </source>
</evidence>
<dbReference type="OrthoDB" id="443318at2759"/>
<dbReference type="EMBL" id="PDNA01000159">
    <property type="protein sequence ID" value="PGH08524.1"/>
    <property type="molecule type" value="Genomic_DNA"/>
</dbReference>
<feature type="chain" id="PRO_5012225504" description="Carboxypeptidase" evidence="6">
    <location>
        <begin position="22"/>
        <end position="639"/>
    </location>
</feature>
<evidence type="ECO:0008006" key="9">
    <source>
        <dbReference type="Google" id="ProtNLM"/>
    </source>
</evidence>
<keyword evidence="3" id="KW-0645">Protease</keyword>
<sequence length="639" mass="70337">MWYILSLFPVSLLHWVLPTVAQYPASVDNDRDNKVTHFSADSNITIRYKSPAPGTCATTFANQKQYTGYVHLPPSTLAPIKQNYDINTFFWFVEAREHPESAPLTIYLNGGPGSSSMVGLFLQTGPCEVVEAGKNKLSTRAREWSWDRSSNLLFIDQPVQSGFSFDTLTNGSLDLITSEYISSPMESPRNQAPYTFLNGTFSSHNTSMLTNTTATSAMASWHMLQAFLGVFPQYNPGARKKSGKSSKSAGVHFFSESYGGVYGPEFATYWIEQNDRLKNGEFNGSKALEIDLQSVGILQGCIDHLIQDPYYPIFARNNTYNIEALSEEQAQASLAAFSKLGGCQDMLQRCRNLAQTKDPNGYGDVSEVDNTCFMALMACNESMISPYSNFNRSNYDIAQGVLNPFPPSWHLEYLNTAAVQAAIGTPMNYTDYSATVQEALAYSGDFTRTMHIPQLAVLLDRGIRIALIHGDRDYICNWYGGEAVSFAIAANTTTTTTSSPSSSYANNFNSAGYAPVLVNSTYTGGAVRQYGNLSFTRVYDSGHFTASYQPETVYQLFARIIAGRDMASGAEVDLASFKTSGEANATKTNVAPPMARSTCFLRNVKGTCTSVQTEMLKKGEGVVVNGVWYEREEDWVGPE</sequence>
<dbReference type="InterPro" id="IPR001563">
    <property type="entry name" value="Peptidase_S10"/>
</dbReference>
<dbReference type="SUPFAM" id="SSF53474">
    <property type="entry name" value="alpha/beta-Hydrolases"/>
    <property type="match status" value="1"/>
</dbReference>
<evidence type="ECO:0000256" key="4">
    <source>
        <dbReference type="ARBA" id="ARBA00022801"/>
    </source>
</evidence>
<keyword evidence="2" id="KW-0121">Carboxypeptidase</keyword>
<dbReference type="GO" id="GO:0000324">
    <property type="term" value="C:fungal-type vacuole"/>
    <property type="evidence" value="ECO:0007669"/>
    <property type="project" value="TreeGrafter"/>
</dbReference>
<keyword evidence="6" id="KW-0732">Signal</keyword>
<keyword evidence="8" id="KW-1185">Reference proteome</keyword>
<protein>
    <recommendedName>
        <fullName evidence="9">Carboxypeptidase</fullName>
    </recommendedName>
</protein>
<dbReference type="PANTHER" id="PTHR11802:SF404">
    <property type="entry name" value="CARBOXYPEPTIDASE"/>
    <property type="match status" value="1"/>
</dbReference>
<dbReference type="AlphaFoldDB" id="A0A2B7XA51"/>
<evidence type="ECO:0000256" key="6">
    <source>
        <dbReference type="SAM" id="SignalP"/>
    </source>
</evidence>
<dbReference type="Pfam" id="PF00450">
    <property type="entry name" value="Peptidase_S10"/>
    <property type="match status" value="1"/>
</dbReference>
<keyword evidence="5" id="KW-0325">Glycoprotein</keyword>
<dbReference type="GO" id="GO:0006508">
    <property type="term" value="P:proteolysis"/>
    <property type="evidence" value="ECO:0007669"/>
    <property type="project" value="UniProtKB-KW"/>
</dbReference>
<dbReference type="Gene3D" id="3.40.50.1820">
    <property type="entry name" value="alpha/beta hydrolase"/>
    <property type="match status" value="1"/>
</dbReference>
<accession>A0A2B7XA51</accession>
<dbReference type="STRING" id="1447883.A0A2B7XA51"/>
<evidence type="ECO:0000256" key="5">
    <source>
        <dbReference type="ARBA" id="ARBA00023180"/>
    </source>
</evidence>
<evidence type="ECO:0000256" key="1">
    <source>
        <dbReference type="ARBA" id="ARBA00009431"/>
    </source>
</evidence>
<comment type="similarity">
    <text evidence="1">Belongs to the peptidase S10 family.</text>
</comment>
<dbReference type="InterPro" id="IPR029058">
    <property type="entry name" value="AB_hydrolase_fold"/>
</dbReference>
<proteinExistence type="inferred from homology"/>
<evidence type="ECO:0000313" key="7">
    <source>
        <dbReference type="EMBL" id="PGH08524.1"/>
    </source>
</evidence>
<comment type="caution">
    <text evidence="7">The sequence shown here is derived from an EMBL/GenBank/DDBJ whole genome shotgun (WGS) entry which is preliminary data.</text>
</comment>
<evidence type="ECO:0000256" key="2">
    <source>
        <dbReference type="ARBA" id="ARBA00022645"/>
    </source>
</evidence>
<feature type="signal peptide" evidence="6">
    <location>
        <begin position="1"/>
        <end position="21"/>
    </location>
</feature>
<dbReference type="PANTHER" id="PTHR11802">
    <property type="entry name" value="SERINE PROTEASE FAMILY S10 SERINE CARBOXYPEPTIDASE"/>
    <property type="match status" value="1"/>
</dbReference>
<reference evidence="7 8" key="1">
    <citation type="submission" date="2017-10" db="EMBL/GenBank/DDBJ databases">
        <title>Comparative genomics in systemic dimorphic fungi from Ajellomycetaceae.</title>
        <authorList>
            <person name="Munoz J.F."/>
            <person name="Mcewen J.G."/>
            <person name="Clay O.K."/>
            <person name="Cuomo C.A."/>
        </authorList>
    </citation>
    <scope>NUCLEOTIDE SEQUENCE [LARGE SCALE GENOMIC DNA]</scope>
    <source>
        <strain evidence="7 8">UAMH7299</strain>
    </source>
</reference>
<dbReference type="Proteomes" id="UP000224634">
    <property type="component" value="Unassembled WGS sequence"/>
</dbReference>
<dbReference type="GO" id="GO:0004185">
    <property type="term" value="F:serine-type carboxypeptidase activity"/>
    <property type="evidence" value="ECO:0007669"/>
    <property type="project" value="InterPro"/>
</dbReference>
<dbReference type="PRINTS" id="PR00724">
    <property type="entry name" value="CRBOXYPTASEC"/>
</dbReference>
<keyword evidence="4" id="KW-0378">Hydrolase</keyword>